<feature type="region of interest" description="Disordered" evidence="1">
    <location>
        <begin position="443"/>
        <end position="469"/>
    </location>
</feature>
<dbReference type="Gene3D" id="3.30.70.270">
    <property type="match status" value="3"/>
</dbReference>
<evidence type="ECO:0000259" key="2">
    <source>
        <dbReference type="PROSITE" id="PS50878"/>
    </source>
</evidence>
<dbReference type="PANTHER" id="PTHR33064">
    <property type="entry name" value="POL PROTEIN"/>
    <property type="match status" value="1"/>
</dbReference>
<evidence type="ECO:0000313" key="3">
    <source>
        <dbReference type="EMBL" id="KAE9323350.1"/>
    </source>
</evidence>
<dbReference type="InterPro" id="IPR000477">
    <property type="entry name" value="RT_dom"/>
</dbReference>
<keyword evidence="4" id="KW-1185">Reference proteome</keyword>
<gene>
    <name evidence="3" type="ORF">PR003_g16996</name>
</gene>
<feature type="domain" description="Reverse transcriptase" evidence="2">
    <location>
        <begin position="313"/>
        <end position="528"/>
    </location>
</feature>
<reference evidence="3 4" key="1">
    <citation type="submission" date="2018-08" db="EMBL/GenBank/DDBJ databases">
        <title>Genomic investigation of the strawberry pathogen Phytophthora fragariae indicates pathogenicity is determined by transcriptional variation in three key races.</title>
        <authorList>
            <person name="Adams T.M."/>
            <person name="Armitage A.D."/>
            <person name="Sobczyk M.K."/>
            <person name="Bates H.J."/>
            <person name="Dunwell J.M."/>
            <person name="Nellist C.F."/>
            <person name="Harrison R.J."/>
        </authorList>
    </citation>
    <scope>NUCLEOTIDE SEQUENCE [LARGE SCALE GENOMIC DNA]</scope>
    <source>
        <strain evidence="3 4">SCRP333</strain>
    </source>
</reference>
<dbReference type="PANTHER" id="PTHR33064:SF37">
    <property type="entry name" value="RIBONUCLEASE H"/>
    <property type="match status" value="1"/>
</dbReference>
<dbReference type="InterPro" id="IPR043128">
    <property type="entry name" value="Rev_trsase/Diguanyl_cyclase"/>
</dbReference>
<dbReference type="InterPro" id="IPR051320">
    <property type="entry name" value="Viral_Replic_Matur_Polypro"/>
</dbReference>
<dbReference type="SUPFAM" id="SSF56672">
    <property type="entry name" value="DNA/RNA polymerases"/>
    <property type="match status" value="1"/>
</dbReference>
<dbReference type="CDD" id="cd01647">
    <property type="entry name" value="RT_LTR"/>
    <property type="match status" value="1"/>
</dbReference>
<proteinExistence type="predicted"/>
<dbReference type="PROSITE" id="PS50878">
    <property type="entry name" value="RT_POL"/>
    <property type="match status" value="1"/>
</dbReference>
<comment type="caution">
    <text evidence="3">The sequence shown here is derived from an EMBL/GenBank/DDBJ whole genome shotgun (WGS) entry which is preliminary data.</text>
</comment>
<sequence>MQDYFRRFRALRGNCVEGVAHDSLKRSWCAIIVRWNRMLRVNARAEYGVTATDKEIKTEEAGVTDTEVKTQKAGATDKEIKTEEAGVTDTEVKTQKAGATDEKIRTEEAGATDKEIKTEKAGATDEKIRTEEAGATDKEIKTEKAGATDEKIRTEEAGGKQGGVKDGGNLDAKGADSQVAKLPEVTTMTKEGKIEDAGDEQVCIKEDGDLYAEDVEGQLAMLPEVTTTTEDITIEDIQVGNPGEIDPEEIDRLRKITWRRRHLLVGKGNALPPAARGAICDIDVGNAKPVAQRVRKVAPQFREKLSQLLKGLLSARIIQNSTSPWASPIVVIIKKNGIDIRLYIDYRLINSLTRLMVYPMPLINDLLDDLDKVLWYCSLDMASGFWVVSMTDRARMISAFITPFGLFEWNRMLFGLKNAPQIYQRLIDNALYGFLKITNTQDRQAKNDPNEPNLVDLFKEGEPDEDKPTSVLGRRSYIDDILVTAGSWENLCEKVDKLLDACDEWNLYISVVKSFWGMKKVDYLGHRVSADGMEARPKDLSSLANLPFPTTLRSMQSFLGSLNYYSRFIEEFAIYASVLYELREADFFRGDQEV</sequence>
<dbReference type="EMBL" id="QXFT01001276">
    <property type="protein sequence ID" value="KAE9323350.1"/>
    <property type="molecule type" value="Genomic_DNA"/>
</dbReference>
<name>A0A6A4EUB7_9STRA</name>
<feature type="compositionally biased region" description="Basic and acidic residues" evidence="1">
    <location>
        <begin position="129"/>
        <end position="158"/>
    </location>
</feature>
<organism evidence="3 4">
    <name type="scientific">Phytophthora rubi</name>
    <dbReference type="NCBI Taxonomy" id="129364"/>
    <lineage>
        <taxon>Eukaryota</taxon>
        <taxon>Sar</taxon>
        <taxon>Stramenopiles</taxon>
        <taxon>Oomycota</taxon>
        <taxon>Peronosporomycetes</taxon>
        <taxon>Peronosporales</taxon>
        <taxon>Peronosporaceae</taxon>
        <taxon>Phytophthora</taxon>
    </lineage>
</organism>
<dbReference type="InterPro" id="IPR043502">
    <property type="entry name" value="DNA/RNA_pol_sf"/>
</dbReference>
<dbReference type="AlphaFoldDB" id="A0A6A4EUB7"/>
<feature type="region of interest" description="Disordered" evidence="1">
    <location>
        <begin position="129"/>
        <end position="174"/>
    </location>
</feature>
<evidence type="ECO:0000313" key="4">
    <source>
        <dbReference type="Proteomes" id="UP000434957"/>
    </source>
</evidence>
<protein>
    <recommendedName>
        <fullName evidence="2">Reverse transcriptase domain-containing protein</fullName>
    </recommendedName>
</protein>
<dbReference type="Pfam" id="PF00078">
    <property type="entry name" value="RVT_1"/>
    <property type="match status" value="1"/>
</dbReference>
<dbReference type="Proteomes" id="UP000434957">
    <property type="component" value="Unassembled WGS sequence"/>
</dbReference>
<dbReference type="Gene3D" id="3.10.10.10">
    <property type="entry name" value="HIV Type 1 Reverse Transcriptase, subunit A, domain 1"/>
    <property type="match status" value="1"/>
</dbReference>
<evidence type="ECO:0000256" key="1">
    <source>
        <dbReference type="SAM" id="MobiDB-lite"/>
    </source>
</evidence>
<accession>A0A6A4EUB7</accession>